<evidence type="ECO:0000313" key="8">
    <source>
        <dbReference type="EMBL" id="MBB6260362.1"/>
    </source>
</evidence>
<organism evidence="8 9">
    <name type="scientific">Paenochrobactrum gallinarii</name>
    <dbReference type="NCBI Taxonomy" id="643673"/>
    <lineage>
        <taxon>Bacteria</taxon>
        <taxon>Pseudomonadati</taxon>
        <taxon>Pseudomonadota</taxon>
        <taxon>Alphaproteobacteria</taxon>
        <taxon>Hyphomicrobiales</taxon>
        <taxon>Brucellaceae</taxon>
        <taxon>Paenochrobactrum</taxon>
    </lineage>
</organism>
<accession>A0A841LUX9</accession>
<dbReference type="GO" id="GO:0005737">
    <property type="term" value="C:cytoplasm"/>
    <property type="evidence" value="ECO:0007669"/>
    <property type="project" value="UniProtKB-ARBA"/>
</dbReference>
<evidence type="ECO:0000256" key="4">
    <source>
        <dbReference type="ARBA" id="ARBA00023239"/>
    </source>
</evidence>
<dbReference type="Pfam" id="PF03328">
    <property type="entry name" value="HpcH_HpaI"/>
    <property type="match status" value="1"/>
</dbReference>
<keyword evidence="4 8" id="KW-0456">Lyase</keyword>
<evidence type="ECO:0000313" key="9">
    <source>
        <dbReference type="Proteomes" id="UP000555393"/>
    </source>
</evidence>
<proteinExistence type="inferred from homology"/>
<dbReference type="GO" id="GO:0046872">
    <property type="term" value="F:metal ion binding"/>
    <property type="evidence" value="ECO:0007669"/>
    <property type="project" value="UniProtKB-KW"/>
</dbReference>
<evidence type="ECO:0000259" key="7">
    <source>
        <dbReference type="Pfam" id="PF03328"/>
    </source>
</evidence>
<reference evidence="8 9" key="1">
    <citation type="submission" date="2020-08" db="EMBL/GenBank/DDBJ databases">
        <title>Genomic Encyclopedia of Type Strains, Phase IV (KMG-IV): sequencing the most valuable type-strain genomes for metagenomic binning, comparative biology and taxonomic classification.</title>
        <authorList>
            <person name="Goeker M."/>
        </authorList>
    </citation>
    <scope>NUCLEOTIDE SEQUENCE [LARGE SCALE GENOMIC DNA]</scope>
    <source>
        <strain evidence="8 9">DSM 22336</strain>
    </source>
</reference>
<dbReference type="EC" id="4.1.2.52" evidence="8"/>
<evidence type="ECO:0000256" key="1">
    <source>
        <dbReference type="ARBA" id="ARBA00001968"/>
    </source>
</evidence>
<dbReference type="Proteomes" id="UP000555393">
    <property type="component" value="Unassembled WGS sequence"/>
</dbReference>
<protein>
    <submittedName>
        <fullName evidence="8">4-hydroxy-2-oxoheptanedioate aldolase</fullName>
        <ecNumber evidence="8">4.1.2.52</ecNumber>
    </submittedName>
</protein>
<dbReference type="InterPro" id="IPR050251">
    <property type="entry name" value="HpcH-HpaI_aldolase"/>
</dbReference>
<evidence type="ECO:0000256" key="6">
    <source>
        <dbReference type="ARBA" id="ARBA00045074"/>
    </source>
</evidence>
<evidence type="ECO:0000256" key="3">
    <source>
        <dbReference type="ARBA" id="ARBA00022723"/>
    </source>
</evidence>
<comment type="catalytic activity">
    <reaction evidence="6">
        <text>D-glyceraldehyde + pyruvate = 2-dehydro-3-deoxy-L-galactonate</text>
        <dbReference type="Rhea" id="RHEA:80055"/>
        <dbReference type="ChEBI" id="CHEBI:15361"/>
        <dbReference type="ChEBI" id="CHEBI:17378"/>
        <dbReference type="ChEBI" id="CHEBI:75545"/>
    </reaction>
</comment>
<dbReference type="RefSeq" id="WP_184220495.1">
    <property type="nucleotide sequence ID" value="NZ_JACIIU010000002.1"/>
</dbReference>
<evidence type="ECO:0000256" key="2">
    <source>
        <dbReference type="ARBA" id="ARBA00005568"/>
    </source>
</evidence>
<comment type="similarity">
    <text evidence="2">Belongs to the HpcH/HpaI aldolase family.</text>
</comment>
<dbReference type="InterPro" id="IPR015813">
    <property type="entry name" value="Pyrv/PenolPyrv_kinase-like_dom"/>
</dbReference>
<gene>
    <name evidence="8" type="ORF">FHS77_000886</name>
</gene>
<keyword evidence="9" id="KW-1185">Reference proteome</keyword>
<comment type="caution">
    <text evidence="8">The sequence shown here is derived from an EMBL/GenBank/DDBJ whole genome shotgun (WGS) entry which is preliminary data.</text>
</comment>
<dbReference type="PANTHER" id="PTHR30502">
    <property type="entry name" value="2-KETO-3-DEOXY-L-RHAMNONATE ALDOLASE"/>
    <property type="match status" value="1"/>
</dbReference>
<feature type="domain" description="HpcH/HpaI aldolase/citrate lyase" evidence="7">
    <location>
        <begin position="18"/>
        <end position="241"/>
    </location>
</feature>
<keyword evidence="5" id="KW-0670">Pyruvate</keyword>
<dbReference type="PANTHER" id="PTHR30502:SF4">
    <property type="entry name" value="5-KETO-4-DEOXY-D-GLUCARATE ALDOLASE"/>
    <property type="match status" value="1"/>
</dbReference>
<comment type="cofactor">
    <cofactor evidence="1">
        <name>a divalent metal cation</name>
        <dbReference type="ChEBI" id="CHEBI:60240"/>
    </cofactor>
</comment>
<dbReference type="InterPro" id="IPR040442">
    <property type="entry name" value="Pyrv_kinase-like_dom_sf"/>
</dbReference>
<dbReference type="InterPro" id="IPR005000">
    <property type="entry name" value="Aldolase/citrate-lyase_domain"/>
</dbReference>
<sequence length="255" mass="27032">MDVKTNPFKAAMLSRTRQIGVWSMSASPVAVEIIGNSGFDWVCLDAEHSPVDISNLVSLLHAGSAGKAHPVVRPAWNDPVLLKRVLDVGAQTVLVPFVQNAEEARQAVAACRYPPEGIRGVSGSSRASAYGQMNGYLKKANDEICVLVQLETGSALQNLEEIAQVEGVDGVFIGPSDLAASLGHLGNPGHPDVQNAIQEAIEKLNKLGKAGGILTTDIAAARKYLEWGFTFVASALDIQLLMGGLKNALHEVTKD</sequence>
<dbReference type="FunFam" id="3.20.20.60:FF:000004">
    <property type="entry name" value="5-keto-4-deoxy-D-glucarate aldolase"/>
    <property type="match status" value="1"/>
</dbReference>
<dbReference type="SUPFAM" id="SSF51621">
    <property type="entry name" value="Phosphoenolpyruvate/pyruvate domain"/>
    <property type="match status" value="1"/>
</dbReference>
<dbReference type="GO" id="GO:0016832">
    <property type="term" value="F:aldehyde-lyase activity"/>
    <property type="evidence" value="ECO:0007669"/>
    <property type="project" value="UniProtKB-ARBA"/>
</dbReference>
<keyword evidence="3" id="KW-0479">Metal-binding</keyword>
<dbReference type="Gene3D" id="3.20.20.60">
    <property type="entry name" value="Phosphoenolpyruvate-binding domains"/>
    <property type="match status" value="1"/>
</dbReference>
<dbReference type="EMBL" id="JACIIU010000002">
    <property type="protein sequence ID" value="MBB6260362.1"/>
    <property type="molecule type" value="Genomic_DNA"/>
</dbReference>
<dbReference type="AlphaFoldDB" id="A0A841LUX9"/>
<evidence type="ECO:0000256" key="5">
    <source>
        <dbReference type="ARBA" id="ARBA00023317"/>
    </source>
</evidence>
<name>A0A841LUX9_9HYPH</name>